<dbReference type="RefSeq" id="WP_129605194.1">
    <property type="nucleotide sequence ID" value="NZ_SBLB01000008.1"/>
</dbReference>
<sequence>MTAPFSPAEQQRIVEAIQQAEKATSGEIRVHVEPHCVGADPLARAIEVFAQLGMHQTKAQNGVLFYLAHADRKFAVIGDKGIDAVVPAGFWEETKDLLRNHFAVGDYVGGLRQGIAQAGRQLHQYFPYDGETDKNELADDISFDH</sequence>
<reference evidence="2 3" key="1">
    <citation type="submission" date="2019-01" db="EMBL/GenBank/DDBJ databases">
        <title>Spirosoma flava sp. nov., a propanil-degrading bacterium isolated from herbicide-contaminated soil.</title>
        <authorList>
            <person name="Zhang L."/>
            <person name="Jiang J.-D."/>
        </authorList>
    </citation>
    <scope>NUCLEOTIDE SEQUENCE [LARGE SCALE GENOMIC DNA]</scope>
    <source>
        <strain evidence="2 3">TY50</strain>
    </source>
</reference>
<dbReference type="PANTHER" id="PTHR30373:SF8">
    <property type="entry name" value="BLL7265 PROTEIN"/>
    <property type="match status" value="1"/>
</dbReference>
<protein>
    <submittedName>
        <fullName evidence="2">TPM domain-containing protein</fullName>
    </submittedName>
</protein>
<dbReference type="AlphaFoldDB" id="A0A4Q2UEB8"/>
<dbReference type="Proteomes" id="UP000290407">
    <property type="component" value="Unassembled WGS sequence"/>
</dbReference>
<dbReference type="Pfam" id="PF04536">
    <property type="entry name" value="TPM_phosphatase"/>
    <property type="match status" value="1"/>
</dbReference>
<evidence type="ECO:0000259" key="1">
    <source>
        <dbReference type="Pfam" id="PF04536"/>
    </source>
</evidence>
<evidence type="ECO:0000313" key="2">
    <source>
        <dbReference type="EMBL" id="RYC67324.1"/>
    </source>
</evidence>
<dbReference type="PANTHER" id="PTHR30373">
    <property type="entry name" value="UPF0603 PROTEIN YGCG"/>
    <property type="match status" value="1"/>
</dbReference>
<proteinExistence type="predicted"/>
<evidence type="ECO:0000313" key="3">
    <source>
        <dbReference type="Proteomes" id="UP000290407"/>
    </source>
</evidence>
<organism evidence="2 3">
    <name type="scientific">Spirosoma sordidisoli</name>
    <dbReference type="NCBI Taxonomy" id="2502893"/>
    <lineage>
        <taxon>Bacteria</taxon>
        <taxon>Pseudomonadati</taxon>
        <taxon>Bacteroidota</taxon>
        <taxon>Cytophagia</taxon>
        <taxon>Cytophagales</taxon>
        <taxon>Cytophagaceae</taxon>
        <taxon>Spirosoma</taxon>
    </lineage>
</organism>
<name>A0A4Q2UEB8_9BACT</name>
<accession>A0A4Q2UEB8</accession>
<dbReference type="EMBL" id="SBLB01000008">
    <property type="protein sequence ID" value="RYC67324.1"/>
    <property type="molecule type" value="Genomic_DNA"/>
</dbReference>
<dbReference type="InterPro" id="IPR007621">
    <property type="entry name" value="TPM_dom"/>
</dbReference>
<gene>
    <name evidence="2" type="ORF">EQG79_24735</name>
</gene>
<feature type="domain" description="TPM" evidence="1">
    <location>
        <begin position="5"/>
        <end position="120"/>
    </location>
</feature>
<comment type="caution">
    <text evidence="2">The sequence shown here is derived from an EMBL/GenBank/DDBJ whole genome shotgun (WGS) entry which is preliminary data.</text>
</comment>
<keyword evidence="3" id="KW-1185">Reference proteome</keyword>
<dbReference type="Gene3D" id="3.10.310.50">
    <property type="match status" value="1"/>
</dbReference>